<evidence type="ECO:0000256" key="2">
    <source>
        <dbReference type="ARBA" id="ARBA00022759"/>
    </source>
</evidence>
<keyword evidence="7" id="KW-1185">Reference proteome</keyword>
<dbReference type="Gene3D" id="3.40.50.12650">
    <property type="match status" value="1"/>
</dbReference>
<feature type="non-terminal residue" evidence="6">
    <location>
        <position position="1"/>
    </location>
</feature>
<dbReference type="Pfam" id="PF07522">
    <property type="entry name" value="DRMBL"/>
    <property type="match status" value="1"/>
</dbReference>
<proteinExistence type="predicted"/>
<dbReference type="GO" id="GO:0036297">
    <property type="term" value="P:interstrand cross-link repair"/>
    <property type="evidence" value="ECO:0007669"/>
    <property type="project" value="TreeGrafter"/>
</dbReference>
<sequence length="244" mass="28183">VQSLYLDTTFFHPSWSHIPTREFAVWCAVRLIRQWLQSLGLPSRIDGSLTGRCLVYICLRTHFVYEHLLESLATHLDTKIYVSPKMAELYSHLSEHVVATHLCSDPDATWIHVCSERKHTHGARRVGRQRNSSSYHKRFEKRKRGRLPSIPATHLNENVEETWTEAIQCVPTLTIIPTAMWFGLSHHALQSRGFAFVPSRNPCEKVVRLLYCTHASYSELIEFVRRLRPRNAVACVVPRGDTEE</sequence>
<dbReference type="GO" id="GO:0006303">
    <property type="term" value="P:double-strand break repair via nonhomologous end joining"/>
    <property type="evidence" value="ECO:0007669"/>
    <property type="project" value="TreeGrafter"/>
</dbReference>
<protein>
    <recommendedName>
        <fullName evidence="5">DNA repair metallo-beta-lactamase domain-containing protein</fullName>
    </recommendedName>
</protein>
<dbReference type="EMBL" id="KV900779">
    <property type="protein sequence ID" value="OON15842.1"/>
    <property type="molecule type" value="Genomic_DNA"/>
</dbReference>
<dbReference type="GO" id="GO:0004519">
    <property type="term" value="F:endonuclease activity"/>
    <property type="evidence" value="ECO:0007669"/>
    <property type="project" value="UniProtKB-KW"/>
</dbReference>
<evidence type="ECO:0000256" key="4">
    <source>
        <dbReference type="ARBA" id="ARBA00022839"/>
    </source>
</evidence>
<dbReference type="GO" id="GO:0035312">
    <property type="term" value="F:5'-3' DNA exonuclease activity"/>
    <property type="evidence" value="ECO:0007669"/>
    <property type="project" value="TreeGrafter"/>
</dbReference>
<feature type="non-terminal residue" evidence="6">
    <location>
        <position position="244"/>
    </location>
</feature>
<dbReference type="InterPro" id="IPR011084">
    <property type="entry name" value="DRMBL"/>
</dbReference>
<keyword evidence="3" id="KW-0378">Hydrolase</keyword>
<evidence type="ECO:0000259" key="5">
    <source>
        <dbReference type="Pfam" id="PF07522"/>
    </source>
</evidence>
<dbReference type="PANTHER" id="PTHR23240">
    <property type="entry name" value="DNA CROSS-LINK REPAIR PROTEIN PSO2/SNM1-RELATED"/>
    <property type="match status" value="1"/>
</dbReference>
<keyword evidence="4" id="KW-0269">Exonuclease</keyword>
<evidence type="ECO:0000313" key="6">
    <source>
        <dbReference type="EMBL" id="OON15842.1"/>
    </source>
</evidence>
<feature type="domain" description="DNA repair metallo-beta-lactamase" evidence="5">
    <location>
        <begin position="99"/>
        <end position="237"/>
    </location>
</feature>
<evidence type="ECO:0000313" key="7">
    <source>
        <dbReference type="Proteomes" id="UP000243686"/>
    </source>
</evidence>
<dbReference type="AlphaFoldDB" id="A0A1S8WMY5"/>
<gene>
    <name evidence="6" type="ORF">X801_08351</name>
</gene>
<dbReference type="PANTHER" id="PTHR23240:SF8">
    <property type="entry name" value="PROTEIN ARTEMIS"/>
    <property type="match status" value="1"/>
</dbReference>
<reference evidence="6 7" key="1">
    <citation type="submission" date="2015-03" db="EMBL/GenBank/DDBJ databases">
        <title>Draft genome of the nematode, Opisthorchis viverrini.</title>
        <authorList>
            <person name="Mitreva M."/>
        </authorList>
    </citation>
    <scope>NUCLEOTIDE SEQUENCE [LARGE SCALE GENOMIC DNA]</scope>
    <source>
        <strain evidence="6">Khon Kaen</strain>
    </source>
</reference>
<organism evidence="6 7">
    <name type="scientific">Opisthorchis viverrini</name>
    <name type="common">Southeast Asian liver fluke</name>
    <dbReference type="NCBI Taxonomy" id="6198"/>
    <lineage>
        <taxon>Eukaryota</taxon>
        <taxon>Metazoa</taxon>
        <taxon>Spiralia</taxon>
        <taxon>Lophotrochozoa</taxon>
        <taxon>Platyhelminthes</taxon>
        <taxon>Trematoda</taxon>
        <taxon>Digenea</taxon>
        <taxon>Opisthorchiida</taxon>
        <taxon>Opisthorchiata</taxon>
        <taxon>Opisthorchiidae</taxon>
        <taxon>Opisthorchis</taxon>
    </lineage>
</organism>
<dbReference type="GO" id="GO:0003684">
    <property type="term" value="F:damaged DNA binding"/>
    <property type="evidence" value="ECO:0007669"/>
    <property type="project" value="TreeGrafter"/>
</dbReference>
<dbReference type="Proteomes" id="UP000243686">
    <property type="component" value="Unassembled WGS sequence"/>
</dbReference>
<evidence type="ECO:0000256" key="1">
    <source>
        <dbReference type="ARBA" id="ARBA00022722"/>
    </source>
</evidence>
<accession>A0A1S8WMY5</accession>
<evidence type="ECO:0000256" key="3">
    <source>
        <dbReference type="ARBA" id="ARBA00022801"/>
    </source>
</evidence>
<name>A0A1S8WMY5_OPIVI</name>
<dbReference type="GO" id="GO:0000723">
    <property type="term" value="P:telomere maintenance"/>
    <property type="evidence" value="ECO:0007669"/>
    <property type="project" value="TreeGrafter"/>
</dbReference>
<keyword evidence="2" id="KW-0255">Endonuclease</keyword>
<keyword evidence="1" id="KW-0540">Nuclease</keyword>